<evidence type="ECO:0000313" key="1">
    <source>
        <dbReference type="EMBL" id="SVD27138.1"/>
    </source>
</evidence>
<dbReference type="EMBL" id="UINC01140158">
    <property type="protein sequence ID" value="SVD27138.1"/>
    <property type="molecule type" value="Genomic_DNA"/>
</dbReference>
<gene>
    <name evidence="1" type="ORF">METZ01_LOCUS379992</name>
</gene>
<name>A0A382U0E9_9ZZZZ</name>
<protein>
    <recommendedName>
        <fullName evidence="2">HTH cro/C1-type domain-containing protein</fullName>
    </recommendedName>
</protein>
<accession>A0A382U0E9</accession>
<feature type="non-terminal residue" evidence="1">
    <location>
        <position position="1"/>
    </location>
</feature>
<proteinExistence type="predicted"/>
<sequence>KEGATYKEIMEIYDISKSHVSYIINGKTRVRT</sequence>
<dbReference type="AlphaFoldDB" id="A0A382U0E9"/>
<evidence type="ECO:0008006" key="2">
    <source>
        <dbReference type="Google" id="ProtNLM"/>
    </source>
</evidence>
<reference evidence="1" key="1">
    <citation type="submission" date="2018-05" db="EMBL/GenBank/DDBJ databases">
        <authorList>
            <person name="Lanie J.A."/>
            <person name="Ng W.-L."/>
            <person name="Kazmierczak K.M."/>
            <person name="Andrzejewski T.M."/>
            <person name="Davidsen T.M."/>
            <person name="Wayne K.J."/>
            <person name="Tettelin H."/>
            <person name="Glass J.I."/>
            <person name="Rusch D."/>
            <person name="Podicherti R."/>
            <person name="Tsui H.-C.T."/>
            <person name="Winkler M.E."/>
        </authorList>
    </citation>
    <scope>NUCLEOTIDE SEQUENCE</scope>
</reference>
<organism evidence="1">
    <name type="scientific">marine metagenome</name>
    <dbReference type="NCBI Taxonomy" id="408172"/>
    <lineage>
        <taxon>unclassified sequences</taxon>
        <taxon>metagenomes</taxon>
        <taxon>ecological metagenomes</taxon>
    </lineage>
</organism>